<organism evidence="1 2">
    <name type="scientific">Senna tora</name>
    <dbReference type="NCBI Taxonomy" id="362788"/>
    <lineage>
        <taxon>Eukaryota</taxon>
        <taxon>Viridiplantae</taxon>
        <taxon>Streptophyta</taxon>
        <taxon>Embryophyta</taxon>
        <taxon>Tracheophyta</taxon>
        <taxon>Spermatophyta</taxon>
        <taxon>Magnoliopsida</taxon>
        <taxon>eudicotyledons</taxon>
        <taxon>Gunneridae</taxon>
        <taxon>Pentapetalae</taxon>
        <taxon>rosids</taxon>
        <taxon>fabids</taxon>
        <taxon>Fabales</taxon>
        <taxon>Fabaceae</taxon>
        <taxon>Caesalpinioideae</taxon>
        <taxon>Cassia clade</taxon>
        <taxon>Senna</taxon>
    </lineage>
</organism>
<protein>
    <submittedName>
        <fullName evidence="1">Uncharacterized protein</fullName>
    </submittedName>
</protein>
<dbReference type="Proteomes" id="UP000634136">
    <property type="component" value="Unassembled WGS sequence"/>
</dbReference>
<gene>
    <name evidence="1" type="ORF">G2W53_008226</name>
</gene>
<evidence type="ECO:0000313" key="1">
    <source>
        <dbReference type="EMBL" id="KAF7839744.1"/>
    </source>
</evidence>
<evidence type="ECO:0000313" key="2">
    <source>
        <dbReference type="Proteomes" id="UP000634136"/>
    </source>
</evidence>
<dbReference type="EMBL" id="JAAIUW010000003">
    <property type="protein sequence ID" value="KAF7839744.1"/>
    <property type="molecule type" value="Genomic_DNA"/>
</dbReference>
<accession>A0A835CF07</accession>
<sequence>MACLLPPTPYIYIHISSYLWVGKKKLSAGRKEGATLKPKRNHVHKRYPEGLQSF</sequence>
<reference evidence="1" key="1">
    <citation type="submission" date="2020-09" db="EMBL/GenBank/DDBJ databases">
        <title>Genome-Enabled Discovery of Anthraquinone Biosynthesis in Senna tora.</title>
        <authorList>
            <person name="Kang S.-H."/>
            <person name="Pandey R.P."/>
            <person name="Lee C.-M."/>
            <person name="Sim J.-S."/>
            <person name="Jeong J.-T."/>
            <person name="Choi B.-S."/>
            <person name="Jung M."/>
            <person name="Ginzburg D."/>
            <person name="Zhao K."/>
            <person name="Won S.Y."/>
            <person name="Oh T.-J."/>
            <person name="Yu Y."/>
            <person name="Kim N.-H."/>
            <person name="Lee O.R."/>
            <person name="Lee T.-H."/>
            <person name="Bashyal P."/>
            <person name="Kim T.-S."/>
            <person name="Lee W.-H."/>
            <person name="Kawkins C."/>
            <person name="Kim C.-K."/>
            <person name="Kim J.S."/>
            <person name="Ahn B.O."/>
            <person name="Rhee S.Y."/>
            <person name="Sohng J.K."/>
        </authorList>
    </citation>
    <scope>NUCLEOTIDE SEQUENCE</scope>
    <source>
        <tissue evidence="1">Leaf</tissue>
    </source>
</reference>
<comment type="caution">
    <text evidence="1">The sequence shown here is derived from an EMBL/GenBank/DDBJ whole genome shotgun (WGS) entry which is preliminary data.</text>
</comment>
<name>A0A835CF07_9FABA</name>
<keyword evidence="2" id="KW-1185">Reference proteome</keyword>
<dbReference type="AlphaFoldDB" id="A0A835CF07"/>
<proteinExistence type="predicted"/>